<dbReference type="EMBL" id="JAFIQS010000002">
    <property type="protein sequence ID" value="KAG5172489.1"/>
    <property type="molecule type" value="Genomic_DNA"/>
</dbReference>
<reference evidence="2" key="1">
    <citation type="submission" date="2021-02" db="EMBL/GenBank/DDBJ databases">
        <title>Psilocybe cubensis genome.</title>
        <authorList>
            <person name="Mckernan K.J."/>
            <person name="Crawford S."/>
            <person name="Trippe A."/>
            <person name="Kane L.T."/>
            <person name="Mclaughlin S."/>
        </authorList>
    </citation>
    <scope>NUCLEOTIDE SEQUENCE [LARGE SCALE GENOMIC DNA]</scope>
    <source>
        <strain evidence="2">MGC-MH-2018</strain>
    </source>
</reference>
<comment type="caution">
    <text evidence="2">The sequence shown here is derived from an EMBL/GenBank/DDBJ whole genome shotgun (WGS) entry which is preliminary data.</text>
</comment>
<evidence type="ECO:0000313" key="2">
    <source>
        <dbReference type="EMBL" id="KAG5172489.1"/>
    </source>
</evidence>
<dbReference type="OrthoDB" id="75724at2759"/>
<dbReference type="PANTHER" id="PTHR46590:SF4">
    <property type="entry name" value="CRAL-TRIO DOMAIN-CONTAINING PROTEIN"/>
    <property type="match status" value="1"/>
</dbReference>
<feature type="domain" description="CRAL-TRIO" evidence="1">
    <location>
        <begin position="114"/>
        <end position="262"/>
    </location>
</feature>
<dbReference type="PANTHER" id="PTHR46590">
    <property type="entry name" value="PHOSPHATIDYLINOSITOL TRANSFER PROTEIN CSR1-RELATED"/>
    <property type="match status" value="1"/>
</dbReference>
<dbReference type="InterPro" id="IPR036865">
    <property type="entry name" value="CRAL-TRIO_dom_sf"/>
</dbReference>
<dbReference type="Pfam" id="PF00650">
    <property type="entry name" value="CRAL_TRIO"/>
    <property type="match status" value="1"/>
</dbReference>
<dbReference type="CDD" id="cd00170">
    <property type="entry name" value="SEC14"/>
    <property type="match status" value="1"/>
</dbReference>
<sequence>MEILKRLQKNRDALLEQYHTNLEDIYSLQDTLIRDILPSVTDELELSVESQEWAKEWLSDTCTLHVSPFQRNKFTRSFSLEAVQKTLLWRLDNLWPIEPPKSIPNLHCLPADIRDPLGRPILVVEMSAVDESLDSQKRSIIQAFEQLRLHLRKLYDSSDDDARPPLQYVVLLDLSQLSLHSINIDLFTWAVREVIPRFSGLVAAVFMLNYSWAHAGLWNVFKRLLPESALSRVFFPSKNELVEYFSESALPQVWWKYAHLGTDGGSNAPSFTYPRNTTKHHTTDGRFAPGIRIIVDFSLMDFPNLTFKSLLRVLCISNLDGWFPNFSSRSSTKTRSCSDITVSFLVALAETYHLRLVPINCLGPPKD</sequence>
<dbReference type="SUPFAM" id="SSF52087">
    <property type="entry name" value="CRAL/TRIO domain"/>
    <property type="match status" value="1"/>
</dbReference>
<gene>
    <name evidence="2" type="ORF">JR316_001990</name>
</gene>
<evidence type="ECO:0000259" key="1">
    <source>
        <dbReference type="PROSITE" id="PS50191"/>
    </source>
</evidence>
<protein>
    <recommendedName>
        <fullName evidence="1">CRAL-TRIO domain-containing protein</fullName>
    </recommendedName>
</protein>
<dbReference type="Gene3D" id="3.40.525.10">
    <property type="entry name" value="CRAL-TRIO lipid binding domain"/>
    <property type="match status" value="1"/>
</dbReference>
<dbReference type="InterPro" id="IPR052432">
    <property type="entry name" value="PITP/CRAL-TRIO"/>
</dbReference>
<dbReference type="InterPro" id="IPR001251">
    <property type="entry name" value="CRAL-TRIO_dom"/>
</dbReference>
<proteinExistence type="predicted"/>
<organism evidence="2">
    <name type="scientific">Psilocybe cubensis</name>
    <name type="common">Psychedelic mushroom</name>
    <name type="synonym">Stropharia cubensis</name>
    <dbReference type="NCBI Taxonomy" id="181762"/>
    <lineage>
        <taxon>Eukaryota</taxon>
        <taxon>Fungi</taxon>
        <taxon>Dikarya</taxon>
        <taxon>Basidiomycota</taxon>
        <taxon>Agaricomycotina</taxon>
        <taxon>Agaricomycetes</taxon>
        <taxon>Agaricomycetidae</taxon>
        <taxon>Agaricales</taxon>
        <taxon>Agaricineae</taxon>
        <taxon>Strophariaceae</taxon>
        <taxon>Psilocybe</taxon>
    </lineage>
</organism>
<dbReference type="AlphaFoldDB" id="A0A8H8CPV1"/>
<name>A0A8H8CPV1_PSICU</name>
<dbReference type="PROSITE" id="PS50191">
    <property type="entry name" value="CRAL_TRIO"/>
    <property type="match status" value="1"/>
</dbReference>
<accession>A0A8H8CPV1</accession>